<comment type="caution">
    <text evidence="1">The sequence shown here is derived from an EMBL/GenBank/DDBJ whole genome shotgun (WGS) entry which is preliminary data.</text>
</comment>
<name>A0A8H6ZVS2_PLEOS</name>
<sequence>MAGDTGNQEPNPLEMRVIGLESSVNEILDLLRKAVTALVAPLVQGPPPLIPYVPPPTANTSIGMLSIPDFFPDVDAAIVVSIGKHEFKPQQLGKLIPSVTAKATTTMYALEDSTLRAMDMAPIKDLPDFSTFMCTLGVYFQILYCYTGTPGSIQAVTDVAISTQAYTNLLHEYSHYFSYPAILTYHITHHSCGIREMIRGDYSL</sequence>
<evidence type="ECO:0000313" key="2">
    <source>
        <dbReference type="Proteomes" id="UP000623687"/>
    </source>
</evidence>
<gene>
    <name evidence="1" type="ORF">PC9H_006183</name>
</gene>
<dbReference type="Proteomes" id="UP000623687">
    <property type="component" value="Unassembled WGS sequence"/>
</dbReference>
<evidence type="ECO:0000313" key="1">
    <source>
        <dbReference type="EMBL" id="KAF7430475.1"/>
    </source>
</evidence>
<dbReference type="AlphaFoldDB" id="A0A8H6ZVS2"/>
<dbReference type="VEuPathDB" id="FungiDB:PC9H_006183"/>
<proteinExistence type="predicted"/>
<reference evidence="1" key="1">
    <citation type="submission" date="2019-07" db="EMBL/GenBank/DDBJ databases">
        <authorList>
            <person name="Palmer J.M."/>
        </authorList>
    </citation>
    <scope>NUCLEOTIDE SEQUENCE</scope>
    <source>
        <strain evidence="1">PC9</strain>
    </source>
</reference>
<organism evidence="1 2">
    <name type="scientific">Pleurotus ostreatus</name>
    <name type="common">Oyster mushroom</name>
    <name type="synonym">White-rot fungus</name>
    <dbReference type="NCBI Taxonomy" id="5322"/>
    <lineage>
        <taxon>Eukaryota</taxon>
        <taxon>Fungi</taxon>
        <taxon>Dikarya</taxon>
        <taxon>Basidiomycota</taxon>
        <taxon>Agaricomycotina</taxon>
        <taxon>Agaricomycetes</taxon>
        <taxon>Agaricomycetidae</taxon>
        <taxon>Agaricales</taxon>
        <taxon>Pleurotineae</taxon>
        <taxon>Pleurotaceae</taxon>
        <taxon>Pleurotus</taxon>
    </lineage>
</organism>
<dbReference type="OrthoDB" id="3051534at2759"/>
<keyword evidence="2" id="KW-1185">Reference proteome</keyword>
<dbReference type="EMBL" id="JACETU010000004">
    <property type="protein sequence ID" value="KAF7430475.1"/>
    <property type="molecule type" value="Genomic_DNA"/>
</dbReference>
<accession>A0A8H6ZVS2</accession>
<dbReference type="GeneID" id="59376001"/>
<dbReference type="RefSeq" id="XP_036631753.1">
    <property type="nucleotide sequence ID" value="XM_036775734.1"/>
</dbReference>
<protein>
    <submittedName>
        <fullName evidence="1">Uncharacterized protein</fullName>
    </submittedName>
</protein>